<evidence type="ECO:0000256" key="2">
    <source>
        <dbReference type="ARBA" id="ARBA00004584"/>
    </source>
</evidence>
<reference evidence="8 9" key="1">
    <citation type="submission" date="2020-03" db="EMBL/GenBank/DDBJ databases">
        <title>Dissostichus mawsoni Genome sequencing and assembly.</title>
        <authorList>
            <person name="Park H."/>
        </authorList>
    </citation>
    <scope>NUCLEOTIDE SEQUENCE [LARGE SCALE GENOMIC DNA]</scope>
    <source>
        <strain evidence="8">DM0001</strain>
        <tissue evidence="8">Muscle</tissue>
    </source>
</reference>
<sequence>MSFMQGLKGHFIRHFRLDLSAGSLKEVSTALGSAKHSGRIKFSNSKYMITTLMLLTECALLKMPI</sequence>
<dbReference type="Pfam" id="PF13092">
    <property type="entry name" value="CENP-L"/>
    <property type="match status" value="1"/>
</dbReference>
<dbReference type="OrthoDB" id="8864979at2759"/>
<protein>
    <recommendedName>
        <fullName evidence="4">Centromere protein L</fullName>
    </recommendedName>
</protein>
<comment type="subcellular location">
    <subcellularLocation>
        <location evidence="2">Chromosome</location>
        <location evidence="2">Centromere</location>
    </subcellularLocation>
    <subcellularLocation>
        <location evidence="1">Nucleus</location>
    </subcellularLocation>
</comment>
<dbReference type="PANTHER" id="PTHR31740">
    <property type="entry name" value="CENTROMERE PROTEIN L"/>
    <property type="match status" value="1"/>
</dbReference>
<evidence type="ECO:0000256" key="1">
    <source>
        <dbReference type="ARBA" id="ARBA00004123"/>
    </source>
</evidence>
<proteinExistence type="inferred from homology"/>
<evidence type="ECO:0000256" key="7">
    <source>
        <dbReference type="ARBA" id="ARBA00023328"/>
    </source>
</evidence>
<dbReference type="GO" id="GO:0000775">
    <property type="term" value="C:chromosome, centromeric region"/>
    <property type="evidence" value="ECO:0007669"/>
    <property type="project" value="UniProtKB-SubCell"/>
</dbReference>
<dbReference type="PANTHER" id="PTHR31740:SF2">
    <property type="entry name" value="CENTROMERE PROTEIN L"/>
    <property type="match status" value="1"/>
</dbReference>
<keyword evidence="7" id="KW-0137">Centromere</keyword>
<evidence type="ECO:0000256" key="4">
    <source>
        <dbReference type="ARBA" id="ARBA00016380"/>
    </source>
</evidence>
<organism evidence="8 9">
    <name type="scientific">Dissostichus mawsoni</name>
    <name type="common">Antarctic cod</name>
    <dbReference type="NCBI Taxonomy" id="36200"/>
    <lineage>
        <taxon>Eukaryota</taxon>
        <taxon>Metazoa</taxon>
        <taxon>Chordata</taxon>
        <taxon>Craniata</taxon>
        <taxon>Vertebrata</taxon>
        <taxon>Euteleostomi</taxon>
        <taxon>Actinopterygii</taxon>
        <taxon>Neopterygii</taxon>
        <taxon>Teleostei</taxon>
        <taxon>Neoteleostei</taxon>
        <taxon>Acanthomorphata</taxon>
        <taxon>Eupercaria</taxon>
        <taxon>Perciformes</taxon>
        <taxon>Notothenioidei</taxon>
        <taxon>Nototheniidae</taxon>
        <taxon>Dissostichus</taxon>
    </lineage>
</organism>
<keyword evidence="5" id="KW-0158">Chromosome</keyword>
<comment type="similarity">
    <text evidence="3">Belongs to the CENP-L/IML3 family.</text>
</comment>
<keyword evidence="9" id="KW-1185">Reference proteome</keyword>
<comment type="caution">
    <text evidence="8">The sequence shown here is derived from an EMBL/GenBank/DDBJ whole genome shotgun (WGS) entry which is preliminary data.</text>
</comment>
<evidence type="ECO:0000256" key="3">
    <source>
        <dbReference type="ARBA" id="ARBA00011060"/>
    </source>
</evidence>
<dbReference type="GO" id="GO:0005634">
    <property type="term" value="C:nucleus"/>
    <property type="evidence" value="ECO:0007669"/>
    <property type="project" value="UniProtKB-SubCell"/>
</dbReference>
<keyword evidence="6" id="KW-0539">Nucleus</keyword>
<dbReference type="AlphaFoldDB" id="A0A7J5Z6I1"/>
<name>A0A7J5Z6I1_DISMA</name>
<evidence type="ECO:0000313" key="8">
    <source>
        <dbReference type="EMBL" id="KAF3857246.1"/>
    </source>
</evidence>
<dbReference type="InterPro" id="IPR025204">
    <property type="entry name" value="CENP-L"/>
</dbReference>
<accession>A0A7J5Z6I1</accession>
<dbReference type="EMBL" id="JAAKFY010000005">
    <property type="protein sequence ID" value="KAF3857246.1"/>
    <property type="molecule type" value="Genomic_DNA"/>
</dbReference>
<evidence type="ECO:0000256" key="5">
    <source>
        <dbReference type="ARBA" id="ARBA00022454"/>
    </source>
</evidence>
<gene>
    <name evidence="8" type="ORF">F7725_009105</name>
</gene>
<evidence type="ECO:0000313" key="9">
    <source>
        <dbReference type="Proteomes" id="UP000518266"/>
    </source>
</evidence>
<evidence type="ECO:0000256" key="6">
    <source>
        <dbReference type="ARBA" id="ARBA00023242"/>
    </source>
</evidence>
<dbReference type="Proteomes" id="UP000518266">
    <property type="component" value="Unassembled WGS sequence"/>
</dbReference>